<dbReference type="EMBL" id="GBRH01180926">
    <property type="protein sequence ID" value="JAE16970.1"/>
    <property type="molecule type" value="Transcribed_RNA"/>
</dbReference>
<evidence type="ECO:0000313" key="2">
    <source>
        <dbReference type="EMBL" id="JAE16970.1"/>
    </source>
</evidence>
<protein>
    <submittedName>
        <fullName evidence="2">Uncharacterized protein</fullName>
    </submittedName>
</protein>
<feature type="region of interest" description="Disordered" evidence="1">
    <location>
        <begin position="1"/>
        <end position="32"/>
    </location>
</feature>
<organism evidence="2">
    <name type="scientific">Arundo donax</name>
    <name type="common">Giant reed</name>
    <name type="synonym">Donax arundinaceus</name>
    <dbReference type="NCBI Taxonomy" id="35708"/>
    <lineage>
        <taxon>Eukaryota</taxon>
        <taxon>Viridiplantae</taxon>
        <taxon>Streptophyta</taxon>
        <taxon>Embryophyta</taxon>
        <taxon>Tracheophyta</taxon>
        <taxon>Spermatophyta</taxon>
        <taxon>Magnoliopsida</taxon>
        <taxon>Liliopsida</taxon>
        <taxon>Poales</taxon>
        <taxon>Poaceae</taxon>
        <taxon>PACMAD clade</taxon>
        <taxon>Arundinoideae</taxon>
        <taxon>Arundineae</taxon>
        <taxon>Arundo</taxon>
    </lineage>
</organism>
<dbReference type="AlphaFoldDB" id="A0A0A9FVW1"/>
<proteinExistence type="predicted"/>
<sequence length="32" mass="3713">MSRSSKRNKSEASFRQHNHGTRKLLSSARILE</sequence>
<evidence type="ECO:0000256" key="1">
    <source>
        <dbReference type="SAM" id="MobiDB-lite"/>
    </source>
</evidence>
<name>A0A0A9FVW1_ARUDO</name>
<reference evidence="2" key="2">
    <citation type="journal article" date="2015" name="Data Brief">
        <title>Shoot transcriptome of the giant reed, Arundo donax.</title>
        <authorList>
            <person name="Barrero R.A."/>
            <person name="Guerrero F.D."/>
            <person name="Moolhuijzen P."/>
            <person name="Goolsby J.A."/>
            <person name="Tidwell J."/>
            <person name="Bellgard S.E."/>
            <person name="Bellgard M.I."/>
        </authorList>
    </citation>
    <scope>NUCLEOTIDE SEQUENCE</scope>
    <source>
        <tissue evidence="2">Shoot tissue taken approximately 20 cm above the soil surface</tissue>
    </source>
</reference>
<reference evidence="2" key="1">
    <citation type="submission" date="2014-09" db="EMBL/GenBank/DDBJ databases">
        <authorList>
            <person name="Magalhaes I.L.F."/>
            <person name="Oliveira U."/>
            <person name="Santos F.R."/>
            <person name="Vidigal T.H.D.A."/>
            <person name="Brescovit A.D."/>
            <person name="Santos A.J."/>
        </authorList>
    </citation>
    <scope>NUCLEOTIDE SEQUENCE</scope>
    <source>
        <tissue evidence="2">Shoot tissue taken approximately 20 cm above the soil surface</tissue>
    </source>
</reference>
<accession>A0A0A9FVW1</accession>